<dbReference type="Proteomes" id="UP001174997">
    <property type="component" value="Unassembled WGS sequence"/>
</dbReference>
<evidence type="ECO:0000259" key="2">
    <source>
        <dbReference type="PROSITE" id="PS51471"/>
    </source>
</evidence>
<dbReference type="NCBIfam" id="NF041278">
    <property type="entry name" value="CmcJ_NvfI_EfuI"/>
    <property type="match status" value="1"/>
</dbReference>
<dbReference type="InterPro" id="IPR005123">
    <property type="entry name" value="Oxoglu/Fe-dep_dioxygenase_dom"/>
</dbReference>
<dbReference type="PANTHER" id="PTHR34598:SF3">
    <property type="entry name" value="OXIDOREDUCTASE AN1597"/>
    <property type="match status" value="1"/>
</dbReference>
<proteinExistence type="inferred from homology"/>
<comment type="similarity">
    <text evidence="1">Belongs to the asaB hydroxylase/desaturase family.</text>
</comment>
<dbReference type="GO" id="GO:0044283">
    <property type="term" value="P:small molecule biosynthetic process"/>
    <property type="evidence" value="ECO:0007669"/>
    <property type="project" value="UniProtKB-ARBA"/>
</dbReference>
<reference evidence="3" key="1">
    <citation type="submission" date="2023-06" db="EMBL/GenBank/DDBJ databases">
        <title>Genome-scale phylogeny and comparative genomics of the fungal order Sordariales.</title>
        <authorList>
            <consortium name="Lawrence Berkeley National Laboratory"/>
            <person name="Hensen N."/>
            <person name="Bonometti L."/>
            <person name="Westerberg I."/>
            <person name="Brannstrom I.O."/>
            <person name="Guillou S."/>
            <person name="Cros-Aarteil S."/>
            <person name="Calhoun S."/>
            <person name="Haridas S."/>
            <person name="Kuo A."/>
            <person name="Mondo S."/>
            <person name="Pangilinan J."/>
            <person name="Riley R."/>
            <person name="Labutti K."/>
            <person name="Andreopoulos B."/>
            <person name="Lipzen A."/>
            <person name="Chen C."/>
            <person name="Yanf M."/>
            <person name="Daum C."/>
            <person name="Ng V."/>
            <person name="Clum A."/>
            <person name="Steindorff A."/>
            <person name="Ohm R."/>
            <person name="Martin F."/>
            <person name="Silar P."/>
            <person name="Natvig D."/>
            <person name="Lalanne C."/>
            <person name="Gautier V."/>
            <person name="Ament-Velasquez S.L."/>
            <person name="Kruys A."/>
            <person name="Hutchinson M.I."/>
            <person name="Powell A.J."/>
            <person name="Barry K."/>
            <person name="Miller A.N."/>
            <person name="Grigoriev I.V."/>
            <person name="Debuchy R."/>
            <person name="Gladieux P."/>
            <person name="Thoren M.H."/>
            <person name="Johannesson H."/>
        </authorList>
    </citation>
    <scope>NUCLEOTIDE SEQUENCE</scope>
    <source>
        <strain evidence="3">CBS 307.81</strain>
    </source>
</reference>
<dbReference type="PROSITE" id="PS51471">
    <property type="entry name" value="FE2OG_OXY"/>
    <property type="match status" value="1"/>
</dbReference>
<dbReference type="SUPFAM" id="SSF51197">
    <property type="entry name" value="Clavaminate synthase-like"/>
    <property type="match status" value="1"/>
</dbReference>
<dbReference type="InterPro" id="IPR044053">
    <property type="entry name" value="AsaB-like"/>
</dbReference>
<sequence length="621" mass="70965">MALTAKHHVRTTLNYWDDPGDGLPPTPIFIGKGKVTNKRPHLPHDFTVTDITGDEDKYLLDTHGFQYCRHKSQEEHFTSDESIKSVYYDECKELLKDITGARHIHIFNHKVRRGPTQWHHLGFNGKNLANRGPVTRTHVDQSYVGAERRLRWEFPDQQQAEELITRRYQIINIWRPIQTILKDPIAVADADSVPDSDLVGAEMVEDGFQGESWVVRHNPHHRWYFKYRMTPEDVLLIKCFDSDTSVARRALHSAFEDPAYREEESRQSIETVEWQGRQVPVWPMRTINYDLLLSQDPEEVENVLQACLQDGYFQLNLDSIDGRRMLEDREQLLKLMNRFFDAPLEAKNEYGLIDSHLGYEPVGNRTGAFGAGSKDGYEMLKVSRDEIQQGSPRVPSPIKNSGDLHQLEQVIGSCNTITKVILAALSTGLNLAAKDRFENSHRNDRPSATTLSMMHYLPAEVTGQHKVGHQKHTDISSLTLLFSDQWGLQVRPPGECGALEMGFVEPQKNCAFVHVGDSLRFASGMKFQSCIHRVVPFNPTEHRYSIAYFLRAEDDTMFMDSEGRYVTAKEWHDQKFKAFTDPWFYQAQAPKTMILGGMVEAGADDPEPVTAYAPLPVQMPV</sequence>
<dbReference type="InterPro" id="IPR044861">
    <property type="entry name" value="IPNS-like_FE2OG_OXY"/>
</dbReference>
<dbReference type="InterPro" id="IPR026992">
    <property type="entry name" value="DIOX_N"/>
</dbReference>
<comment type="caution">
    <text evidence="3">The sequence shown here is derived from an EMBL/GenBank/DDBJ whole genome shotgun (WGS) entry which is preliminary data.</text>
</comment>
<dbReference type="PANTHER" id="PTHR34598">
    <property type="entry name" value="BLL6449 PROTEIN"/>
    <property type="match status" value="1"/>
</dbReference>
<organism evidence="3 4">
    <name type="scientific">Cercophora samala</name>
    <dbReference type="NCBI Taxonomy" id="330535"/>
    <lineage>
        <taxon>Eukaryota</taxon>
        <taxon>Fungi</taxon>
        <taxon>Dikarya</taxon>
        <taxon>Ascomycota</taxon>
        <taxon>Pezizomycotina</taxon>
        <taxon>Sordariomycetes</taxon>
        <taxon>Sordariomycetidae</taxon>
        <taxon>Sordariales</taxon>
        <taxon>Lasiosphaeriaceae</taxon>
        <taxon>Cercophora</taxon>
    </lineage>
</organism>
<evidence type="ECO:0000313" key="4">
    <source>
        <dbReference type="Proteomes" id="UP001174997"/>
    </source>
</evidence>
<dbReference type="AlphaFoldDB" id="A0AA39Z851"/>
<evidence type="ECO:0000256" key="1">
    <source>
        <dbReference type="ARBA" id="ARBA00023604"/>
    </source>
</evidence>
<dbReference type="EMBL" id="JAULSY010000109">
    <property type="protein sequence ID" value="KAK0665482.1"/>
    <property type="molecule type" value="Genomic_DNA"/>
</dbReference>
<gene>
    <name evidence="3" type="ORF">QBC41DRAFT_379373</name>
</gene>
<evidence type="ECO:0000313" key="3">
    <source>
        <dbReference type="EMBL" id="KAK0665482.1"/>
    </source>
</evidence>
<dbReference type="Gene3D" id="2.60.120.330">
    <property type="entry name" value="B-lactam Antibiotic, Isopenicillin N Synthase, Chain"/>
    <property type="match status" value="1"/>
</dbReference>
<dbReference type="FunFam" id="2.60.120.330:FF:000152">
    <property type="entry name" value="Oxidoreductase, 2OG-Fe(II) oxygenase family, putative"/>
    <property type="match status" value="1"/>
</dbReference>
<accession>A0AA39Z851</accession>
<dbReference type="Pfam" id="PF14226">
    <property type="entry name" value="DIOX_N"/>
    <property type="match status" value="1"/>
</dbReference>
<dbReference type="Pfam" id="PF03171">
    <property type="entry name" value="2OG-FeII_Oxy"/>
    <property type="match status" value="1"/>
</dbReference>
<name>A0AA39Z851_9PEZI</name>
<dbReference type="InterPro" id="IPR027443">
    <property type="entry name" value="IPNS-like_sf"/>
</dbReference>
<protein>
    <recommendedName>
        <fullName evidence="2">Fe2OG dioxygenase domain-containing protein</fullName>
    </recommendedName>
</protein>
<keyword evidence="4" id="KW-1185">Reference proteome</keyword>
<dbReference type="GO" id="GO:0016491">
    <property type="term" value="F:oxidoreductase activity"/>
    <property type="evidence" value="ECO:0007669"/>
    <property type="project" value="InterPro"/>
</dbReference>
<feature type="domain" description="Fe2OG dioxygenase" evidence="2">
    <location>
        <begin position="447"/>
        <end position="552"/>
    </location>
</feature>